<comment type="caution">
    <text evidence="3">The sequence shown here is derived from an EMBL/GenBank/DDBJ whole genome shotgun (WGS) entry which is preliminary data.</text>
</comment>
<sequence length="168" mass="19512">MIFNIGQIISLGLLGGAGGYLIYKSKPSTKRIEAEYYEKLEQEKLKEANKLNSDVATPSTTTANNTNDNNTIEENKEQPPSSSNHLMNSIKTKTSQLKTKIQEKTPKVNQDGINEEEKTIQRNRFYSNFYENYRKSNDMLIRGRENIGLRRRYEDIQRIHNYCRNNNN</sequence>
<protein>
    <submittedName>
        <fullName evidence="3">Uncharacterized protein</fullName>
    </submittedName>
</protein>
<keyword evidence="4" id="KW-1185">Reference proteome</keyword>
<feature type="compositionally biased region" description="Polar residues" evidence="1">
    <location>
        <begin position="78"/>
        <end position="87"/>
    </location>
</feature>
<dbReference type="Proteomes" id="UP000193719">
    <property type="component" value="Unassembled WGS sequence"/>
</dbReference>
<evidence type="ECO:0000256" key="1">
    <source>
        <dbReference type="SAM" id="MobiDB-lite"/>
    </source>
</evidence>
<organism evidence="3 4">
    <name type="scientific">Piromyces finnis</name>
    <dbReference type="NCBI Taxonomy" id="1754191"/>
    <lineage>
        <taxon>Eukaryota</taxon>
        <taxon>Fungi</taxon>
        <taxon>Fungi incertae sedis</taxon>
        <taxon>Chytridiomycota</taxon>
        <taxon>Chytridiomycota incertae sedis</taxon>
        <taxon>Neocallimastigomycetes</taxon>
        <taxon>Neocallimastigales</taxon>
        <taxon>Neocallimastigaceae</taxon>
        <taxon>Piromyces</taxon>
    </lineage>
</organism>
<dbReference type="OrthoDB" id="10517669at2759"/>
<dbReference type="AlphaFoldDB" id="A0A1Y1UW56"/>
<evidence type="ECO:0000256" key="2">
    <source>
        <dbReference type="SAM" id="Phobius"/>
    </source>
</evidence>
<keyword evidence="2" id="KW-1133">Transmembrane helix</keyword>
<name>A0A1Y1UW56_9FUNG</name>
<reference evidence="3 4" key="2">
    <citation type="submission" date="2016-08" db="EMBL/GenBank/DDBJ databases">
        <title>Pervasive Adenine N6-methylation of Active Genes in Fungi.</title>
        <authorList>
            <consortium name="DOE Joint Genome Institute"/>
            <person name="Mondo S.J."/>
            <person name="Dannebaum R.O."/>
            <person name="Kuo R.C."/>
            <person name="Labutti K."/>
            <person name="Haridas S."/>
            <person name="Kuo A."/>
            <person name="Salamov A."/>
            <person name="Ahrendt S.R."/>
            <person name="Lipzen A."/>
            <person name="Sullivan W."/>
            <person name="Andreopoulos W.B."/>
            <person name="Clum A."/>
            <person name="Lindquist E."/>
            <person name="Daum C."/>
            <person name="Ramamoorthy G.K."/>
            <person name="Gryganskyi A."/>
            <person name="Culley D."/>
            <person name="Magnuson J.K."/>
            <person name="James T.Y."/>
            <person name="O'Malley M.A."/>
            <person name="Stajich J.E."/>
            <person name="Spatafora J.W."/>
            <person name="Visel A."/>
            <person name="Grigoriev I.V."/>
        </authorList>
    </citation>
    <scope>NUCLEOTIDE SEQUENCE [LARGE SCALE GENOMIC DNA]</scope>
    <source>
        <strain evidence="4">finn</strain>
    </source>
</reference>
<gene>
    <name evidence="3" type="ORF">BCR36DRAFT_416498</name>
</gene>
<feature type="transmembrane region" description="Helical" evidence="2">
    <location>
        <begin position="6"/>
        <end position="23"/>
    </location>
</feature>
<accession>A0A1Y1UW56</accession>
<reference evidence="3 4" key="1">
    <citation type="submission" date="2016-08" db="EMBL/GenBank/DDBJ databases">
        <title>Genomes of anaerobic fungi encode conserved fungal cellulosomes for biomass hydrolysis.</title>
        <authorList>
            <consortium name="DOE Joint Genome Institute"/>
            <person name="Haitjema C.H."/>
            <person name="Gilmore S.P."/>
            <person name="Henske J.K."/>
            <person name="Solomon K.V."/>
            <person name="De Groot R."/>
            <person name="Kuo A."/>
            <person name="Mondo S.J."/>
            <person name="Salamov A.A."/>
            <person name="Labutti K."/>
            <person name="Zhao Z."/>
            <person name="Chiniquy J."/>
            <person name="Barry K."/>
            <person name="Brewer H.M."/>
            <person name="Purvine S.O."/>
            <person name="Wright A.T."/>
            <person name="Boxma B."/>
            <person name="Van Alen T."/>
            <person name="Hackstein J.H."/>
            <person name="Baker S.E."/>
            <person name="Grigoriev I.V."/>
            <person name="O'Malley M.A."/>
        </authorList>
    </citation>
    <scope>NUCLEOTIDE SEQUENCE [LARGE SCALE GENOMIC DNA]</scope>
    <source>
        <strain evidence="4">finn</strain>
    </source>
</reference>
<feature type="compositionally biased region" description="Low complexity" evidence="1">
    <location>
        <begin position="60"/>
        <end position="70"/>
    </location>
</feature>
<feature type="region of interest" description="Disordered" evidence="1">
    <location>
        <begin position="48"/>
        <end position="87"/>
    </location>
</feature>
<proteinExistence type="predicted"/>
<keyword evidence="2" id="KW-0472">Membrane</keyword>
<keyword evidence="2" id="KW-0812">Transmembrane</keyword>
<dbReference type="EMBL" id="MCFH01000077">
    <property type="protein sequence ID" value="ORX41845.1"/>
    <property type="molecule type" value="Genomic_DNA"/>
</dbReference>
<evidence type="ECO:0000313" key="3">
    <source>
        <dbReference type="EMBL" id="ORX41845.1"/>
    </source>
</evidence>
<evidence type="ECO:0000313" key="4">
    <source>
        <dbReference type="Proteomes" id="UP000193719"/>
    </source>
</evidence>